<evidence type="ECO:0000259" key="4">
    <source>
        <dbReference type="PROSITE" id="PS50853"/>
    </source>
</evidence>
<feature type="compositionally biased region" description="Polar residues" evidence="3">
    <location>
        <begin position="84"/>
        <end position="93"/>
    </location>
</feature>
<feature type="region of interest" description="Disordered" evidence="3">
    <location>
        <begin position="84"/>
        <end position="113"/>
    </location>
</feature>
<protein>
    <recommendedName>
        <fullName evidence="4">Fibronectin type-III domain-containing protein</fullName>
    </recommendedName>
</protein>
<name>A0ABP5LLX1_9ACTN</name>
<organism evidence="5 6">
    <name type="scientific">Nocardioides koreensis</name>
    <dbReference type="NCBI Taxonomy" id="433651"/>
    <lineage>
        <taxon>Bacteria</taxon>
        <taxon>Bacillati</taxon>
        <taxon>Actinomycetota</taxon>
        <taxon>Actinomycetes</taxon>
        <taxon>Propionibacteriales</taxon>
        <taxon>Nocardioidaceae</taxon>
        <taxon>Nocardioides</taxon>
    </lineage>
</organism>
<dbReference type="InterPro" id="IPR036116">
    <property type="entry name" value="FN3_sf"/>
</dbReference>
<dbReference type="PROSITE" id="PS50853">
    <property type="entry name" value="FN3"/>
    <property type="match status" value="1"/>
</dbReference>
<reference evidence="6" key="1">
    <citation type="journal article" date="2019" name="Int. J. Syst. Evol. Microbiol.">
        <title>The Global Catalogue of Microorganisms (GCM) 10K type strain sequencing project: providing services to taxonomists for standard genome sequencing and annotation.</title>
        <authorList>
            <consortium name="The Broad Institute Genomics Platform"/>
            <consortium name="The Broad Institute Genome Sequencing Center for Infectious Disease"/>
            <person name="Wu L."/>
            <person name="Ma J."/>
        </authorList>
    </citation>
    <scope>NUCLEOTIDE SEQUENCE [LARGE SCALE GENOMIC DNA]</scope>
    <source>
        <strain evidence="6">JCM 16022</strain>
    </source>
</reference>
<keyword evidence="1" id="KW-0326">Glycosidase</keyword>
<sequence length="826" mass="91141">MAAVAKPSGLTSQSSVTAVVLSWKPVKGAISYHVQVASSSSYDSPVLDVLTTNTHATPTAVVPFGKVYWRVAATRGSGWSKWSSASFNRSQRSGPILTEPADGADLDQPEHPPVLRWDPVPGARSYVVEIDGEERDWVDTETYTTETTSLVPTETQQPGTYWWRVRAYFDSAINSLPSTERSYTIGALPRVGLKATEPTMEDVVLQWDPVPGAVDYEVRVSTDNGFNVITDHQYVSGTRYSPPTTYDNASYWWQVRARDVFGQTEEWPVYPDRTGVFQRSWPEKPSLVTPATGSTPPNTDLTFQWTPVPHAAWYLLDVGTDPGFSSGATFKTCKSTQTTYTPGWSKQGLYDNRCMPTKAGTWYWRVRAMDSNTSAYTTVNGRFSEVGSFSWTPPTLTSASPGEVTGERLVLEGNGVGPCTASLGVSGGVCSGVTSTPMLDWDPAPGATSYIVYLAHDRNFTNMVDGFGDVGNPDTMFHTTNTRFMPPSFALPDTQAGEAYYWFIRPCGTGCGLTPEEASNAFQKKSAPVALVSPADNAVLADQATFDWTDYLATNKVTTDPATGEHPTQAARSYRIQVSQNSSFVVTRTDKVYEAIVDQTTFTAYKNSYPEGVLYWRVQAIDGTGNPLTWSPVRQFTKSSPTPVVTSPTDGAVVNGVQPFRWHPLTYAHYYDLEVYRNSDTTASAGNLALKVTNIRQAAYTASKPLQALGKDFVWRVRRTDYDGHAGAWGPWQRFRVTSGRPKLLQPGSTVSRTRAIFSWRAAPQAAYYRWELRRGSTVEQYATTAQTSYAPVRPLTKGKYSWRVISFDSQNHVLRATGWRKVTAK</sequence>
<evidence type="ECO:0000256" key="1">
    <source>
        <dbReference type="ARBA" id="ARBA00023295"/>
    </source>
</evidence>
<evidence type="ECO:0000256" key="2">
    <source>
        <dbReference type="ARBA" id="ARBA00023326"/>
    </source>
</evidence>
<dbReference type="EMBL" id="BAAAQR010000007">
    <property type="protein sequence ID" value="GAA2147337.1"/>
    <property type="molecule type" value="Genomic_DNA"/>
</dbReference>
<keyword evidence="2" id="KW-0119">Carbohydrate metabolism</keyword>
<comment type="caution">
    <text evidence="5">The sequence shown here is derived from an EMBL/GenBank/DDBJ whole genome shotgun (WGS) entry which is preliminary data.</text>
</comment>
<keyword evidence="2" id="KW-0624">Polysaccharide degradation</keyword>
<keyword evidence="6" id="KW-1185">Reference proteome</keyword>
<dbReference type="InterPro" id="IPR003961">
    <property type="entry name" value="FN3_dom"/>
</dbReference>
<evidence type="ECO:0000256" key="3">
    <source>
        <dbReference type="SAM" id="MobiDB-lite"/>
    </source>
</evidence>
<evidence type="ECO:0000313" key="5">
    <source>
        <dbReference type="EMBL" id="GAA2147337.1"/>
    </source>
</evidence>
<dbReference type="Gene3D" id="2.60.40.10">
    <property type="entry name" value="Immunoglobulins"/>
    <property type="match status" value="8"/>
</dbReference>
<dbReference type="Proteomes" id="UP001501771">
    <property type="component" value="Unassembled WGS sequence"/>
</dbReference>
<dbReference type="InterPro" id="IPR013783">
    <property type="entry name" value="Ig-like_fold"/>
</dbReference>
<keyword evidence="1" id="KW-0378">Hydrolase</keyword>
<accession>A0ABP5LLX1</accession>
<evidence type="ECO:0000313" key="6">
    <source>
        <dbReference type="Proteomes" id="UP001501771"/>
    </source>
</evidence>
<feature type="domain" description="Fibronectin type-III" evidence="4">
    <location>
        <begin position="3"/>
        <end position="93"/>
    </location>
</feature>
<proteinExistence type="predicted"/>
<gene>
    <name evidence="5" type="ORF">GCM10009844_24370</name>
</gene>
<dbReference type="SUPFAM" id="SSF49265">
    <property type="entry name" value="Fibronectin type III"/>
    <property type="match status" value="2"/>
</dbReference>